<dbReference type="EMBL" id="LGRX02015813">
    <property type="protein sequence ID" value="KAK3263000.1"/>
    <property type="molecule type" value="Genomic_DNA"/>
</dbReference>
<keyword evidence="4" id="KW-1185">Reference proteome</keyword>
<keyword evidence="2" id="KW-0812">Transmembrane</keyword>
<sequence length="268" mass="26891">MGTATVVETIGHDGGAPHLVGDIDLAATGPAVATSTGGSASGSPPAPGALKPDVGEVAGLGASGAGKDSSNLPGTAVTGPSAGRPWEGGGVGKGEEGGWGVEGRMEKKARPVFSSLPLAEEAVGAGGGAMVAGGREGVETGKGIQEGLKPASCQRWRNEAAGVEGAEEGEAICEGMETARCGMAEGSEGGCGGEEGAEEGRGRNYSTKLVKVERLLSLRLALLLVLLLMVLRGVTLLKVLLLRRRLLLKRMRRVLMRHPGGGEEGGVP</sequence>
<dbReference type="Proteomes" id="UP001190700">
    <property type="component" value="Unassembled WGS sequence"/>
</dbReference>
<proteinExistence type="predicted"/>
<keyword evidence="2" id="KW-1133">Transmembrane helix</keyword>
<organism evidence="3 4">
    <name type="scientific">Cymbomonas tetramitiformis</name>
    <dbReference type="NCBI Taxonomy" id="36881"/>
    <lineage>
        <taxon>Eukaryota</taxon>
        <taxon>Viridiplantae</taxon>
        <taxon>Chlorophyta</taxon>
        <taxon>Pyramimonadophyceae</taxon>
        <taxon>Pyramimonadales</taxon>
        <taxon>Pyramimonadaceae</taxon>
        <taxon>Cymbomonas</taxon>
    </lineage>
</organism>
<protein>
    <submittedName>
        <fullName evidence="3">Uncharacterized protein</fullName>
    </submittedName>
</protein>
<name>A0AAE0KWH1_9CHLO</name>
<evidence type="ECO:0000313" key="4">
    <source>
        <dbReference type="Proteomes" id="UP001190700"/>
    </source>
</evidence>
<accession>A0AAE0KWH1</accession>
<feature type="region of interest" description="Disordered" evidence="1">
    <location>
        <begin position="31"/>
        <end position="101"/>
    </location>
</feature>
<gene>
    <name evidence="3" type="ORF">CYMTET_28174</name>
</gene>
<feature type="compositionally biased region" description="Low complexity" evidence="1">
    <location>
        <begin position="31"/>
        <end position="43"/>
    </location>
</feature>
<feature type="transmembrane region" description="Helical" evidence="2">
    <location>
        <begin position="220"/>
        <end position="242"/>
    </location>
</feature>
<evidence type="ECO:0000313" key="3">
    <source>
        <dbReference type="EMBL" id="KAK3263000.1"/>
    </source>
</evidence>
<dbReference type="AlphaFoldDB" id="A0AAE0KWH1"/>
<feature type="compositionally biased region" description="Gly residues" evidence="1">
    <location>
        <begin position="86"/>
        <end position="101"/>
    </location>
</feature>
<reference evidence="3 4" key="1">
    <citation type="journal article" date="2015" name="Genome Biol. Evol.">
        <title>Comparative Genomics of a Bacterivorous Green Alga Reveals Evolutionary Causalities and Consequences of Phago-Mixotrophic Mode of Nutrition.</title>
        <authorList>
            <person name="Burns J.A."/>
            <person name="Paasch A."/>
            <person name="Narechania A."/>
            <person name="Kim E."/>
        </authorList>
    </citation>
    <scope>NUCLEOTIDE SEQUENCE [LARGE SCALE GENOMIC DNA]</scope>
    <source>
        <strain evidence="3 4">PLY_AMNH</strain>
    </source>
</reference>
<keyword evidence="2" id="KW-0472">Membrane</keyword>
<evidence type="ECO:0000256" key="1">
    <source>
        <dbReference type="SAM" id="MobiDB-lite"/>
    </source>
</evidence>
<comment type="caution">
    <text evidence="3">The sequence shown here is derived from an EMBL/GenBank/DDBJ whole genome shotgun (WGS) entry which is preliminary data.</text>
</comment>
<evidence type="ECO:0000256" key="2">
    <source>
        <dbReference type="SAM" id="Phobius"/>
    </source>
</evidence>